<gene>
    <name evidence="3" type="ORF">PSON_ATCC_30995.1.T0280233</name>
</gene>
<dbReference type="Proteomes" id="UP000692954">
    <property type="component" value="Unassembled WGS sequence"/>
</dbReference>
<protein>
    <recommendedName>
        <fullName evidence="2">t-SNARE coiled-coil homology domain-containing protein</fullName>
    </recommendedName>
</protein>
<proteinExistence type="predicted"/>
<accession>A0A8S1LW74</accession>
<organism evidence="3 4">
    <name type="scientific">Paramecium sonneborni</name>
    <dbReference type="NCBI Taxonomy" id="65129"/>
    <lineage>
        <taxon>Eukaryota</taxon>
        <taxon>Sar</taxon>
        <taxon>Alveolata</taxon>
        <taxon>Ciliophora</taxon>
        <taxon>Intramacronucleata</taxon>
        <taxon>Oligohymenophorea</taxon>
        <taxon>Peniculida</taxon>
        <taxon>Parameciidae</taxon>
        <taxon>Paramecium</taxon>
    </lineage>
</organism>
<keyword evidence="4" id="KW-1185">Reference proteome</keyword>
<sequence length="290" mass="33602">MSELGENLLPNSTIKTQFQQQSEQMTQLIEQLKVINDNLQTAQISDQQNSKILLAKQTFKTKADVIKQIALSLEKSAQGNEKKNVLNKLKAAYLKEIERQKRILKSIINSTFEKRFSRISIIRQSKAYGQETQTEQLEYFVDQNYVRIVSKNDRNSEKKEQKNYSQVNLGDGQQIKTISIDQDFIEADMIDLENILIDERQKEIDQIEREAYFLNLITNQMGSTLDQQNLQLDFAQQNQSTVKSNIKVTTKELVLADIQQKRLFNKKYYIVIGILIIAIIVLIILLLVIK</sequence>
<name>A0A8S1LW74_9CILI</name>
<evidence type="ECO:0000259" key="2">
    <source>
        <dbReference type="PROSITE" id="PS50192"/>
    </source>
</evidence>
<keyword evidence="1" id="KW-1133">Transmembrane helix</keyword>
<evidence type="ECO:0000313" key="4">
    <source>
        <dbReference type="Proteomes" id="UP000692954"/>
    </source>
</evidence>
<dbReference type="OrthoDB" id="364348at2759"/>
<dbReference type="InterPro" id="IPR000727">
    <property type="entry name" value="T_SNARE_dom"/>
</dbReference>
<dbReference type="EMBL" id="CAJJDN010000028">
    <property type="protein sequence ID" value="CAD8071727.1"/>
    <property type="molecule type" value="Genomic_DNA"/>
</dbReference>
<dbReference type="PROSITE" id="PS50192">
    <property type="entry name" value="T_SNARE"/>
    <property type="match status" value="1"/>
</dbReference>
<evidence type="ECO:0000256" key="1">
    <source>
        <dbReference type="SAM" id="Phobius"/>
    </source>
</evidence>
<feature type="transmembrane region" description="Helical" evidence="1">
    <location>
        <begin position="268"/>
        <end position="289"/>
    </location>
</feature>
<comment type="caution">
    <text evidence="3">The sequence shown here is derived from an EMBL/GenBank/DDBJ whole genome shotgun (WGS) entry which is preliminary data.</text>
</comment>
<feature type="domain" description="T-SNARE coiled-coil homology" evidence="2">
    <location>
        <begin position="194"/>
        <end position="256"/>
    </location>
</feature>
<keyword evidence="1" id="KW-0812">Transmembrane</keyword>
<reference evidence="3" key="1">
    <citation type="submission" date="2021-01" db="EMBL/GenBank/DDBJ databases">
        <authorList>
            <consortium name="Genoscope - CEA"/>
            <person name="William W."/>
        </authorList>
    </citation>
    <scope>NUCLEOTIDE SEQUENCE</scope>
</reference>
<evidence type="ECO:0000313" key="3">
    <source>
        <dbReference type="EMBL" id="CAD8071727.1"/>
    </source>
</evidence>
<dbReference type="AlphaFoldDB" id="A0A8S1LW74"/>
<keyword evidence="1" id="KW-0472">Membrane</keyword>